<comment type="similarity">
    <text evidence="3">Belongs to the xanthine dehydrogenase family.</text>
</comment>
<dbReference type="GO" id="GO:0016491">
    <property type="term" value="F:oxidoreductase activity"/>
    <property type="evidence" value="ECO:0007669"/>
    <property type="project" value="UniProtKB-KW"/>
</dbReference>
<evidence type="ECO:0000256" key="3">
    <source>
        <dbReference type="ARBA" id="ARBA00006849"/>
    </source>
</evidence>
<keyword evidence="9" id="KW-0408">Iron</keyword>
<comment type="cofactor">
    <cofactor evidence="2">
        <name>FAD</name>
        <dbReference type="ChEBI" id="CHEBI:57692"/>
    </cofactor>
</comment>
<gene>
    <name evidence="15" type="ORF">DB32_008401</name>
</gene>
<feature type="domain" description="Aldehyde oxidase/xanthine dehydrogenase a/b hammerhead" evidence="14">
    <location>
        <begin position="33"/>
        <end position="150"/>
    </location>
</feature>
<comment type="cofactor">
    <cofactor evidence="11">
        <name>[2Fe-2S] cluster</name>
        <dbReference type="ChEBI" id="CHEBI:190135"/>
    </cofactor>
</comment>
<reference evidence="15 16" key="1">
    <citation type="submission" date="2015-03" db="EMBL/GenBank/DDBJ databases">
        <title>Genome assembly of Sandaracinus amylolyticus DSM 53668.</title>
        <authorList>
            <person name="Sharma G."/>
            <person name="Subramanian S."/>
        </authorList>
    </citation>
    <scope>NUCLEOTIDE SEQUENCE [LARGE SCALE GENOMIC DNA]</scope>
    <source>
        <strain evidence="15 16">DSM 53668</strain>
    </source>
</reference>
<sequence length="801" mass="86152">MNEPRSTPKHFAPPGARAVGASIPHESATAHVTGAALYTDDLATRLPGVLHAWPVMAPHAHAWLERLDVAPAYHVSGVVKVLTAADVPGENDTGANRRDEPLFPRPATSDGDARPEILFHGMPVAWVLAESEEAAKLGAARVIAEYTPRAAILTIEQAIDAGAFHTDEERIVRGEVDAALAASKIVIDGELYVGGQEQFYLETQASIAYVDESGTMMVHSSTQHPTETQDVVARVLGVPAGDVVVQQLRMGGGFGGKETQANPFASVAAIGAVVTKRPVRVRLDRARDVVLTGKRHPFLGRYRVGCDADGTLRALRLALWSDGGWSLDLSFPVLGRALFHSDNAYYVPAMAVTGRVCKTHKASNTAFRGFGGPQGMVMIEEVLDRVARAVGLPADVVREKNLYREGHETHYGQRVEDADRLARIWGELKSDAQWDSRRREIDAFNASSQSVKRGLAITPVKFGISFTAKWYNQAGALVHVYKDGSVQINHGGTEMGQGLHTKMLQVAADALGLPIACIRIMPTRTDKVPNTSATAASSGSDLNGAAVKNACDVLRARVCEVAASMLGCTSDAVTIEGGVVRGDGRELPWAEVIDRAYHERVQLSATGFYKTPEIHWDREKGRGRPFYYFAYGAAITEVEVDAFTGMYAIRRVDILHDVGDSLSPMIDVGQVEGGFAQGAGWLTQEELVWDDKGALRTPNASTYKLPSLGECPPVFRTKLLERARQEGVVGGSKAVGEPPLMLAISVREALRDAVAACAATGRRGAVALASPATAEQVFWAIQTLREEGRATMPEPIVGVRS</sequence>
<dbReference type="KEGG" id="samy:DB32_008401"/>
<comment type="cofactor">
    <cofactor evidence="12">
        <name>Mo-molybdopterin cytosine dinucleotide</name>
        <dbReference type="ChEBI" id="CHEBI:71308"/>
    </cofactor>
</comment>
<evidence type="ECO:0000256" key="8">
    <source>
        <dbReference type="ARBA" id="ARBA00023002"/>
    </source>
</evidence>
<evidence type="ECO:0000313" key="15">
    <source>
        <dbReference type="EMBL" id="AKF11252.1"/>
    </source>
</evidence>
<dbReference type="PANTHER" id="PTHR45444:SF3">
    <property type="entry name" value="XANTHINE DEHYDROGENASE"/>
    <property type="match status" value="1"/>
</dbReference>
<evidence type="ECO:0000256" key="12">
    <source>
        <dbReference type="ARBA" id="ARBA00053029"/>
    </source>
</evidence>
<evidence type="ECO:0000256" key="4">
    <source>
        <dbReference type="ARBA" id="ARBA00022630"/>
    </source>
</evidence>
<evidence type="ECO:0000313" key="16">
    <source>
        <dbReference type="Proteomes" id="UP000034883"/>
    </source>
</evidence>
<evidence type="ECO:0000259" key="14">
    <source>
        <dbReference type="SMART" id="SM01008"/>
    </source>
</evidence>
<dbReference type="GO" id="GO:0051537">
    <property type="term" value="F:2 iron, 2 sulfur cluster binding"/>
    <property type="evidence" value="ECO:0007669"/>
    <property type="project" value="UniProtKB-KW"/>
</dbReference>
<dbReference type="InterPro" id="IPR000674">
    <property type="entry name" value="Ald_Oxase/Xan_DH_a/b"/>
</dbReference>
<dbReference type="Gene3D" id="3.90.1170.50">
    <property type="entry name" value="Aldehyde oxidase/xanthine dehydrogenase, a/b hammerhead"/>
    <property type="match status" value="1"/>
</dbReference>
<dbReference type="InterPro" id="IPR014309">
    <property type="entry name" value="Xanthine_DH_Mopterin-bd_su"/>
</dbReference>
<dbReference type="SMART" id="SM01008">
    <property type="entry name" value="Ald_Xan_dh_C"/>
    <property type="match status" value="1"/>
</dbReference>
<protein>
    <submittedName>
        <fullName evidence="15">Xanthine dehydrogenase, molybdenum binding subunit</fullName>
    </submittedName>
</protein>
<dbReference type="InterPro" id="IPR008274">
    <property type="entry name" value="AldOxase/xan_DH_MoCoBD1"/>
</dbReference>
<keyword evidence="7" id="KW-0274">FAD</keyword>
<evidence type="ECO:0000256" key="11">
    <source>
        <dbReference type="ARBA" id="ARBA00034078"/>
    </source>
</evidence>
<evidence type="ECO:0000256" key="6">
    <source>
        <dbReference type="ARBA" id="ARBA00022723"/>
    </source>
</evidence>
<dbReference type="SUPFAM" id="SSF56003">
    <property type="entry name" value="Molybdenum cofactor-binding domain"/>
    <property type="match status" value="1"/>
</dbReference>
<feature type="region of interest" description="Disordered" evidence="13">
    <location>
        <begin position="88"/>
        <end position="109"/>
    </location>
</feature>
<dbReference type="FunFam" id="3.30.365.10:FF:000002">
    <property type="entry name" value="Xanthine dehydrogenase oxidase"/>
    <property type="match status" value="1"/>
</dbReference>
<dbReference type="GO" id="GO:0030151">
    <property type="term" value="F:molybdenum ion binding"/>
    <property type="evidence" value="ECO:0007669"/>
    <property type="project" value="InterPro"/>
</dbReference>
<evidence type="ECO:0000256" key="9">
    <source>
        <dbReference type="ARBA" id="ARBA00023004"/>
    </source>
</evidence>
<keyword evidence="5" id="KW-0001">2Fe-2S</keyword>
<dbReference type="AlphaFoldDB" id="A0A0F6WA55"/>
<comment type="cofactor">
    <cofactor evidence="1">
        <name>Mo-molybdopterin</name>
        <dbReference type="ChEBI" id="CHEBI:71302"/>
    </cofactor>
</comment>
<organism evidence="15 16">
    <name type="scientific">Sandaracinus amylolyticus</name>
    <dbReference type="NCBI Taxonomy" id="927083"/>
    <lineage>
        <taxon>Bacteria</taxon>
        <taxon>Pseudomonadati</taxon>
        <taxon>Myxococcota</taxon>
        <taxon>Polyangia</taxon>
        <taxon>Polyangiales</taxon>
        <taxon>Sandaracinaceae</taxon>
        <taxon>Sandaracinus</taxon>
    </lineage>
</organism>
<evidence type="ECO:0000256" key="5">
    <source>
        <dbReference type="ARBA" id="ARBA00022714"/>
    </source>
</evidence>
<dbReference type="SUPFAM" id="SSF54665">
    <property type="entry name" value="CO dehydrogenase molybdoprotein N-domain-like"/>
    <property type="match status" value="1"/>
</dbReference>
<dbReference type="InterPro" id="IPR036856">
    <property type="entry name" value="Ald_Oxase/Xan_DH_a/b_sf"/>
</dbReference>
<evidence type="ECO:0000256" key="2">
    <source>
        <dbReference type="ARBA" id="ARBA00001974"/>
    </source>
</evidence>
<dbReference type="FunFam" id="3.30.365.10:FF:000001">
    <property type="entry name" value="Xanthine dehydrogenase oxidase"/>
    <property type="match status" value="1"/>
</dbReference>
<proteinExistence type="inferred from homology"/>
<dbReference type="GO" id="GO:0005506">
    <property type="term" value="F:iron ion binding"/>
    <property type="evidence" value="ECO:0007669"/>
    <property type="project" value="InterPro"/>
</dbReference>
<keyword evidence="4" id="KW-0285">Flavoprotein</keyword>
<dbReference type="Pfam" id="PF20256">
    <property type="entry name" value="MoCoBD_2"/>
    <property type="match status" value="1"/>
</dbReference>
<name>A0A0F6WA55_9BACT</name>
<keyword evidence="6" id="KW-0479">Metal-binding</keyword>
<dbReference type="FunFam" id="3.30.365.10:FF:000003">
    <property type="entry name" value="Aldehyde oxidase 1"/>
    <property type="match status" value="1"/>
</dbReference>
<dbReference type="Pfam" id="PF01315">
    <property type="entry name" value="Ald_Xan_dh_C"/>
    <property type="match status" value="1"/>
</dbReference>
<dbReference type="PANTHER" id="PTHR45444">
    <property type="entry name" value="XANTHINE DEHYDROGENASE"/>
    <property type="match status" value="1"/>
</dbReference>
<keyword evidence="10" id="KW-0411">Iron-sulfur</keyword>
<dbReference type="EMBL" id="CP011125">
    <property type="protein sequence ID" value="AKF11252.1"/>
    <property type="molecule type" value="Genomic_DNA"/>
</dbReference>
<dbReference type="InterPro" id="IPR037165">
    <property type="entry name" value="AldOxase/xan_DH_Mopterin-bd_sf"/>
</dbReference>
<dbReference type="InterPro" id="IPR046867">
    <property type="entry name" value="AldOxase/xan_DH_MoCoBD2"/>
</dbReference>
<dbReference type="InterPro" id="IPR016208">
    <property type="entry name" value="Ald_Oxase/xanthine_DH-like"/>
</dbReference>
<keyword evidence="16" id="KW-1185">Reference proteome</keyword>
<dbReference type="OrthoDB" id="9775084at2"/>
<accession>A0A0F6WA55</accession>
<keyword evidence="8" id="KW-0560">Oxidoreductase</keyword>
<evidence type="ECO:0000256" key="7">
    <source>
        <dbReference type="ARBA" id="ARBA00022827"/>
    </source>
</evidence>
<evidence type="ECO:0000256" key="1">
    <source>
        <dbReference type="ARBA" id="ARBA00001924"/>
    </source>
</evidence>
<evidence type="ECO:0000256" key="10">
    <source>
        <dbReference type="ARBA" id="ARBA00023014"/>
    </source>
</evidence>
<dbReference type="Gene3D" id="3.30.365.10">
    <property type="entry name" value="Aldehyde oxidase/xanthine dehydrogenase, molybdopterin binding domain"/>
    <property type="match status" value="4"/>
</dbReference>
<dbReference type="RefSeq" id="WP_053238135.1">
    <property type="nucleotide sequence ID" value="NZ_CP011125.1"/>
</dbReference>
<dbReference type="Pfam" id="PF02738">
    <property type="entry name" value="MoCoBD_1"/>
    <property type="match status" value="1"/>
</dbReference>
<dbReference type="Proteomes" id="UP000034883">
    <property type="component" value="Chromosome"/>
</dbReference>
<evidence type="ECO:0000256" key="13">
    <source>
        <dbReference type="SAM" id="MobiDB-lite"/>
    </source>
</evidence>
<dbReference type="STRING" id="927083.DB32_008401"/>
<dbReference type="NCBIfam" id="TIGR02965">
    <property type="entry name" value="xanthine_xdhB"/>
    <property type="match status" value="1"/>
</dbReference>